<protein>
    <recommendedName>
        <fullName evidence="3">Transcriptional regulator, AbiEi antitoxin, Type IV TA system</fullName>
    </recommendedName>
</protein>
<dbReference type="AlphaFoldDB" id="A0A1G6C506"/>
<name>A0A1G6C506_EUBOX</name>
<evidence type="ECO:0000313" key="2">
    <source>
        <dbReference type="Proteomes" id="UP000199228"/>
    </source>
</evidence>
<accession>A0A1G6C506</accession>
<evidence type="ECO:0000313" key="1">
    <source>
        <dbReference type="EMBL" id="SDB27956.1"/>
    </source>
</evidence>
<dbReference type="OrthoDB" id="9802612at2"/>
<dbReference type="RefSeq" id="WP_090174316.1">
    <property type="nucleotide sequence ID" value="NZ_FMXR01000015.1"/>
</dbReference>
<dbReference type="Pfam" id="PF19570">
    <property type="entry name" value="DUF6088"/>
    <property type="match status" value="1"/>
</dbReference>
<organism evidence="1 2">
    <name type="scientific">Eubacterium oxidoreducens</name>
    <dbReference type="NCBI Taxonomy" id="1732"/>
    <lineage>
        <taxon>Bacteria</taxon>
        <taxon>Bacillati</taxon>
        <taxon>Bacillota</taxon>
        <taxon>Clostridia</taxon>
        <taxon>Eubacteriales</taxon>
        <taxon>Eubacteriaceae</taxon>
        <taxon>Eubacterium</taxon>
    </lineage>
</organism>
<dbReference type="InterPro" id="IPR045738">
    <property type="entry name" value="DUF6088"/>
</dbReference>
<reference evidence="1 2" key="1">
    <citation type="submission" date="2016-10" db="EMBL/GenBank/DDBJ databases">
        <authorList>
            <person name="de Groot N.N."/>
        </authorList>
    </citation>
    <scope>NUCLEOTIDE SEQUENCE [LARGE SCALE GENOMIC DNA]</scope>
    <source>
        <strain evidence="1 2">DSM 3217</strain>
    </source>
</reference>
<dbReference type="EMBL" id="FMXR01000015">
    <property type="protein sequence ID" value="SDB27956.1"/>
    <property type="molecule type" value="Genomic_DNA"/>
</dbReference>
<dbReference type="Proteomes" id="UP000199228">
    <property type="component" value="Unassembled WGS sequence"/>
</dbReference>
<dbReference type="STRING" id="1732.SAMN02910417_02102"/>
<proteinExistence type="predicted"/>
<gene>
    <name evidence="1" type="ORF">SAMN02910417_02102</name>
</gene>
<sequence length="217" mass="24735">MLYGYLIENFKPYEPIFTADIDIDMVGNSLRPKLKELCDSGKLCRYEAGVYYLPGKMKLKGLTPISASVVARSKFINRRGKVQGYYSGYTFANQIGLSLQVPYVQEIVTNEASAKVREIDIKGQKFIIRKPKAEVTEENVYTLQFLDLLSDIDKYLDGSSENILDKLEKLIKDEKITKELIDTYISLYPTKVYKNLYETGVVYAIAPNNVVLPKRES</sequence>
<keyword evidence="2" id="KW-1185">Reference proteome</keyword>
<evidence type="ECO:0008006" key="3">
    <source>
        <dbReference type="Google" id="ProtNLM"/>
    </source>
</evidence>